<feature type="non-terminal residue" evidence="1">
    <location>
        <position position="1"/>
    </location>
</feature>
<comment type="caution">
    <text evidence="1">The sequence shown here is derived from an EMBL/GenBank/DDBJ whole genome shotgun (WGS) entry which is preliminary data.</text>
</comment>
<keyword evidence="2" id="KW-1185">Reference proteome</keyword>
<protein>
    <submittedName>
        <fullName evidence="1">10303_t:CDS:1</fullName>
    </submittedName>
</protein>
<evidence type="ECO:0000313" key="1">
    <source>
        <dbReference type="EMBL" id="CAG8688024.1"/>
    </source>
</evidence>
<reference evidence="1" key="1">
    <citation type="submission" date="2021-06" db="EMBL/GenBank/DDBJ databases">
        <authorList>
            <person name="Kallberg Y."/>
            <person name="Tangrot J."/>
            <person name="Rosling A."/>
        </authorList>
    </citation>
    <scope>NUCLEOTIDE SEQUENCE</scope>
    <source>
        <strain evidence="1">28 12/20/2015</strain>
    </source>
</reference>
<gene>
    <name evidence="1" type="ORF">SPELUC_LOCUS10598</name>
</gene>
<proteinExistence type="predicted"/>
<dbReference type="EMBL" id="CAJVPW010020168">
    <property type="protein sequence ID" value="CAG8688024.1"/>
    <property type="molecule type" value="Genomic_DNA"/>
</dbReference>
<name>A0ACA9P1L8_9GLOM</name>
<evidence type="ECO:0000313" key="2">
    <source>
        <dbReference type="Proteomes" id="UP000789366"/>
    </source>
</evidence>
<organism evidence="1 2">
    <name type="scientific">Cetraspora pellucida</name>
    <dbReference type="NCBI Taxonomy" id="1433469"/>
    <lineage>
        <taxon>Eukaryota</taxon>
        <taxon>Fungi</taxon>
        <taxon>Fungi incertae sedis</taxon>
        <taxon>Mucoromycota</taxon>
        <taxon>Glomeromycotina</taxon>
        <taxon>Glomeromycetes</taxon>
        <taxon>Diversisporales</taxon>
        <taxon>Gigasporaceae</taxon>
        <taxon>Cetraspora</taxon>
    </lineage>
</organism>
<dbReference type="Proteomes" id="UP000789366">
    <property type="component" value="Unassembled WGS sequence"/>
</dbReference>
<accession>A0ACA9P1L8</accession>
<sequence length="127" mass="14470">RNNPYVKNNSQDKEQAEDSIDTKSTTSECISDNEEMALEDKVAESTINKEPVNTVYITKSKSTDSMETEVVDLMVTLDKISNNPEETPFTTVTYRKTKTKNKRKDQARLSHPYKNEEGSQKGHPLRV</sequence>